<name>A0A8A3S6W5_9EURY</name>
<dbReference type="EMBL" id="CP036172">
    <property type="protein sequence ID" value="QSZ67885.1"/>
    <property type="molecule type" value="Genomic_DNA"/>
</dbReference>
<keyword evidence="3" id="KW-0812">Transmembrane</keyword>
<reference evidence="5" key="2">
    <citation type="submission" date="2019-02" db="EMBL/GenBank/DDBJ databases">
        <authorList>
            <person name="Chen S.-C."/>
            <person name="Chien H.-H."/>
            <person name="Lai M.-C."/>
        </authorList>
    </citation>
    <scope>NUCLEOTIDE SEQUENCE</scope>
    <source>
        <strain evidence="5">N2F9704</strain>
    </source>
</reference>
<evidence type="ECO:0000313" key="6">
    <source>
        <dbReference type="Proteomes" id="UP001042704"/>
    </source>
</evidence>
<evidence type="ECO:0000313" key="5">
    <source>
        <dbReference type="EMBL" id="QSZ67885.1"/>
    </source>
</evidence>
<reference evidence="5" key="1">
    <citation type="journal article" date="2001" name="Int. J. Syst. Evol. Microbiol.">
        <title>Methanofollis aquaemaris sp. nov., a methanogen isolated from an aquaculture fish pond.</title>
        <authorList>
            <person name="Lai M.C."/>
            <person name="Chen S.C."/>
        </authorList>
    </citation>
    <scope>NUCLEOTIDE SEQUENCE</scope>
    <source>
        <strain evidence="5">N2F9704</strain>
    </source>
</reference>
<dbReference type="InterPro" id="IPR002372">
    <property type="entry name" value="PQQ_rpt_dom"/>
</dbReference>
<proteinExistence type="predicted"/>
<protein>
    <recommendedName>
        <fullName evidence="4">Pyrrolo-quinoline quinone repeat domain-containing protein</fullName>
    </recommendedName>
</protein>
<dbReference type="SMART" id="SM00320">
    <property type="entry name" value="WD40"/>
    <property type="match status" value="4"/>
</dbReference>
<dbReference type="InterPro" id="IPR015943">
    <property type="entry name" value="WD40/YVTN_repeat-like_dom_sf"/>
</dbReference>
<evidence type="ECO:0000256" key="1">
    <source>
        <dbReference type="ARBA" id="ARBA00022574"/>
    </source>
</evidence>
<dbReference type="SMART" id="SM00564">
    <property type="entry name" value="PQQ"/>
    <property type="match status" value="4"/>
</dbReference>
<dbReference type="KEGG" id="maqe:RJ40_10460"/>
<dbReference type="PANTHER" id="PTHR22847:SF637">
    <property type="entry name" value="WD REPEAT DOMAIN 5B"/>
    <property type="match status" value="1"/>
</dbReference>
<dbReference type="Proteomes" id="UP001042704">
    <property type="component" value="Chromosome"/>
</dbReference>
<keyword evidence="6" id="KW-1185">Reference proteome</keyword>
<evidence type="ECO:0000256" key="3">
    <source>
        <dbReference type="SAM" id="Phobius"/>
    </source>
</evidence>
<dbReference type="SUPFAM" id="SSF50998">
    <property type="entry name" value="Quinoprotein alcohol dehydrogenase-like"/>
    <property type="match status" value="1"/>
</dbReference>
<sequence>MVSATATARGMAPLWICLLLACLPAGVLAEEPLWNLSVPSAIGELTMTPDGSYVLTNGERLCFLTGNGTVLWTECSAEMTDCSADGRSIAAARGQQLTLFARNATVLWRDDLDSDTVDLALSSDGTRLVVADLPGRVHFFNADGTLRATVDTRGDPDDDEKNDHRSWISDIALSEKGTYAAVISSRGLFYYTGNGRKLWAHEDELEGGTAVAVSGTGDEIAAASDAGVRLLNRTGALLWEYKSHRPVTALALSSNGSRVLAGSQDNTLICFDRGGEQLWTFTAGGWIRDVAVSENGSHVLAGSMDGQAYLFDGEGQVLKTYPLDGWVDHVALTADGTAGVAASSHEIIGFSTTVPVSLPAPAAEVQTTTVITTASPTTPTAVATTTAVPTAVPAPDPKEGVGLPLLLVGLLIGGVVLGAGYLHRRRSSLPEVRVVEEGSERSASSTEIPLVLEEEEPVASWEAFMEQGKTREAAQIISQQMLVLVGVRTGAHIFTTADALDACPGQRHDLAAFFAAADRLGYALEPPDVREVEALAAAYLHIAERMG</sequence>
<dbReference type="PANTHER" id="PTHR22847">
    <property type="entry name" value="WD40 REPEAT PROTEIN"/>
    <property type="match status" value="1"/>
</dbReference>
<dbReference type="Pfam" id="PF13360">
    <property type="entry name" value="PQQ_2"/>
    <property type="match status" value="1"/>
</dbReference>
<gene>
    <name evidence="5" type="ORF">RJ40_10460</name>
</gene>
<feature type="domain" description="Pyrrolo-quinoline quinone repeat" evidence="4">
    <location>
        <begin position="226"/>
        <end position="312"/>
    </location>
</feature>
<feature type="transmembrane region" description="Helical" evidence="3">
    <location>
        <begin position="401"/>
        <end position="422"/>
    </location>
</feature>
<accession>A0A8A3S6W5</accession>
<keyword evidence="3" id="KW-1133">Transmembrane helix</keyword>
<dbReference type="AlphaFoldDB" id="A0A8A3S6W5"/>
<keyword evidence="1" id="KW-0853">WD repeat</keyword>
<dbReference type="InterPro" id="IPR001680">
    <property type="entry name" value="WD40_rpt"/>
</dbReference>
<organism evidence="5 6">
    <name type="scientific">Methanofollis aquaemaris</name>
    <dbReference type="NCBI Taxonomy" id="126734"/>
    <lineage>
        <taxon>Archaea</taxon>
        <taxon>Methanobacteriati</taxon>
        <taxon>Methanobacteriota</taxon>
        <taxon>Stenosarchaea group</taxon>
        <taxon>Methanomicrobia</taxon>
        <taxon>Methanomicrobiales</taxon>
        <taxon>Methanomicrobiaceae</taxon>
        <taxon>Methanofollis</taxon>
    </lineage>
</organism>
<dbReference type="InterPro" id="IPR018391">
    <property type="entry name" value="PQQ_b-propeller_rpt"/>
</dbReference>
<dbReference type="InterPro" id="IPR011047">
    <property type="entry name" value="Quinoprotein_ADH-like_sf"/>
</dbReference>
<keyword evidence="2" id="KW-0677">Repeat</keyword>
<keyword evidence="3" id="KW-0472">Membrane</keyword>
<evidence type="ECO:0000259" key="4">
    <source>
        <dbReference type="Pfam" id="PF13360"/>
    </source>
</evidence>
<evidence type="ECO:0000256" key="2">
    <source>
        <dbReference type="ARBA" id="ARBA00022737"/>
    </source>
</evidence>
<dbReference type="Gene3D" id="2.130.10.10">
    <property type="entry name" value="YVTN repeat-like/Quinoprotein amine dehydrogenase"/>
    <property type="match status" value="1"/>
</dbReference>